<dbReference type="KEGG" id="cut:CUTER_05300"/>
<evidence type="ECO:0000313" key="4">
    <source>
        <dbReference type="Proteomes" id="UP000035548"/>
    </source>
</evidence>
<feature type="region of interest" description="Disordered" evidence="1">
    <location>
        <begin position="252"/>
        <end position="275"/>
    </location>
</feature>
<protein>
    <submittedName>
        <fullName evidence="3">Uncharacterized protein</fullName>
    </submittedName>
</protein>
<name>A0A0G3HIR8_9CORY</name>
<sequence>MGKHATAPARSTDVRGASQASQVRRGRRKSHRLAGAAAVYLLLLGSFAWWLGERFDLSLASLQTVPDVVPHTTAPTTSSSTFTNAFPASAASNTLFLLDRSPGLAATAHQGHGLTDLTETMRSLANAGTAVAAGTSNSGGSWTLLRDFATAEQPVAPQLLAGLVFDAQPLLPQAITTAVEVADAQAIRSGHPARVVVITSGYADATSATVETDTVAVAIIHVGEAPIPPGLAAAAESYQQLPAGAPIGPALRRAAGLASPEAPPSSPSPPGSRDA</sequence>
<feature type="region of interest" description="Disordered" evidence="1">
    <location>
        <begin position="1"/>
        <end position="28"/>
    </location>
</feature>
<dbReference type="EMBL" id="CP011546">
    <property type="protein sequence ID" value="AKK11057.1"/>
    <property type="molecule type" value="Genomic_DNA"/>
</dbReference>
<feature type="compositionally biased region" description="Pro residues" evidence="1">
    <location>
        <begin position="261"/>
        <end position="275"/>
    </location>
</feature>
<keyword evidence="2" id="KW-0472">Membrane</keyword>
<evidence type="ECO:0000256" key="1">
    <source>
        <dbReference type="SAM" id="MobiDB-lite"/>
    </source>
</evidence>
<dbReference type="STRING" id="1072256.CUTER_05300"/>
<keyword evidence="2" id="KW-1133">Transmembrane helix</keyword>
<feature type="transmembrane region" description="Helical" evidence="2">
    <location>
        <begin position="33"/>
        <end position="52"/>
    </location>
</feature>
<dbReference type="Proteomes" id="UP000035548">
    <property type="component" value="Chromosome"/>
</dbReference>
<dbReference type="RefSeq" id="WP_144412268.1">
    <property type="nucleotide sequence ID" value="NZ_CP011546.1"/>
</dbReference>
<evidence type="ECO:0000313" key="3">
    <source>
        <dbReference type="EMBL" id="AKK11057.1"/>
    </source>
</evidence>
<reference evidence="3 4" key="1">
    <citation type="journal article" date="2015" name="Genome Announc.">
        <title>Virulence Factor Genes Detected in the Complete Genome Sequence of Corynebacterium uterequi DSM 45634, Isolated from the Uterus of a Maiden Mare.</title>
        <authorList>
            <person name="Ruckert C."/>
            <person name="Kriete M."/>
            <person name="Jaenicke S."/>
            <person name="Winkler A."/>
            <person name="Tauch A."/>
        </authorList>
    </citation>
    <scope>NUCLEOTIDE SEQUENCE [LARGE SCALE GENOMIC DNA]</scope>
    <source>
        <strain evidence="3 4">DSM 45634</strain>
    </source>
</reference>
<dbReference type="AlphaFoldDB" id="A0A0G3HIR8"/>
<reference evidence="4" key="2">
    <citation type="submission" date="2015-05" db="EMBL/GenBank/DDBJ databases">
        <title>Complete genome sequence of Corynebacterium uterequi DSM 45634, isolated from the uterus of a maiden mare.</title>
        <authorList>
            <person name="Ruckert C."/>
            <person name="Albersmeier A."/>
            <person name="Winkler A."/>
            <person name="Tauch A."/>
        </authorList>
    </citation>
    <scope>NUCLEOTIDE SEQUENCE [LARGE SCALE GENOMIC DNA]</scope>
    <source>
        <strain evidence="4">DSM 45634</strain>
    </source>
</reference>
<organism evidence="3 4">
    <name type="scientific">Corynebacterium uterequi</name>
    <dbReference type="NCBI Taxonomy" id="1072256"/>
    <lineage>
        <taxon>Bacteria</taxon>
        <taxon>Bacillati</taxon>
        <taxon>Actinomycetota</taxon>
        <taxon>Actinomycetes</taxon>
        <taxon>Mycobacteriales</taxon>
        <taxon>Corynebacteriaceae</taxon>
        <taxon>Corynebacterium</taxon>
    </lineage>
</organism>
<evidence type="ECO:0000256" key="2">
    <source>
        <dbReference type="SAM" id="Phobius"/>
    </source>
</evidence>
<dbReference type="PATRIC" id="fig|1072256.5.peg.1047"/>
<keyword evidence="2" id="KW-0812">Transmembrane</keyword>
<keyword evidence="4" id="KW-1185">Reference proteome</keyword>
<accession>A0A0G3HIR8</accession>
<gene>
    <name evidence="3" type="ORF">CUTER_05300</name>
</gene>
<proteinExistence type="predicted"/>